<accession>A0A1H7B5B6</accession>
<dbReference type="Proteomes" id="UP000199532">
    <property type="component" value="Unassembled WGS sequence"/>
</dbReference>
<organism evidence="1 2">
    <name type="scientific">Dyadobacter koreensis</name>
    <dbReference type="NCBI Taxonomy" id="408657"/>
    <lineage>
        <taxon>Bacteria</taxon>
        <taxon>Pseudomonadati</taxon>
        <taxon>Bacteroidota</taxon>
        <taxon>Cytophagia</taxon>
        <taxon>Cytophagales</taxon>
        <taxon>Spirosomataceae</taxon>
        <taxon>Dyadobacter</taxon>
    </lineage>
</organism>
<reference evidence="1 2" key="1">
    <citation type="submission" date="2016-10" db="EMBL/GenBank/DDBJ databases">
        <authorList>
            <person name="de Groot N.N."/>
        </authorList>
    </citation>
    <scope>NUCLEOTIDE SEQUENCE [LARGE SCALE GENOMIC DNA]</scope>
    <source>
        <strain evidence="1 2">DSM 19938</strain>
    </source>
</reference>
<evidence type="ECO:0000313" key="2">
    <source>
        <dbReference type="Proteomes" id="UP000199532"/>
    </source>
</evidence>
<keyword evidence="2" id="KW-1185">Reference proteome</keyword>
<evidence type="ECO:0008006" key="3">
    <source>
        <dbReference type="Google" id="ProtNLM"/>
    </source>
</evidence>
<sequence>MLTVFFNRIENDPRISTAHIGLYVSLFSLWERQGASGPLEMFSRQIMPAAKISSCATYVRLMHDLDELRYVRYEPCFYKRKASRIRLTGF</sequence>
<evidence type="ECO:0000313" key="1">
    <source>
        <dbReference type="EMBL" id="SEJ69460.1"/>
    </source>
</evidence>
<name>A0A1H7B5B6_9BACT</name>
<gene>
    <name evidence="1" type="ORF">SAMN04487995_5985</name>
</gene>
<proteinExistence type="predicted"/>
<dbReference type="AlphaFoldDB" id="A0A1H7B5B6"/>
<dbReference type="EMBL" id="FNXY01000011">
    <property type="protein sequence ID" value="SEJ69460.1"/>
    <property type="molecule type" value="Genomic_DNA"/>
</dbReference>
<protein>
    <recommendedName>
        <fullName evidence="3">Transcriptional regulator</fullName>
    </recommendedName>
</protein>
<dbReference type="STRING" id="408657.SAMN04487995_5985"/>